<evidence type="ECO:0008006" key="4">
    <source>
        <dbReference type="Google" id="ProtNLM"/>
    </source>
</evidence>
<reference evidence="3" key="1">
    <citation type="submission" date="2019-06" db="EMBL/GenBank/DDBJ databases">
        <title>Draft genome sequence of the griseofulvin-producing fungus Xylaria cubensis strain G536.</title>
        <authorList>
            <person name="Mead M.E."/>
            <person name="Raja H.A."/>
            <person name="Steenwyk J.L."/>
            <person name="Knowles S.L."/>
            <person name="Oberlies N.H."/>
            <person name="Rokas A."/>
        </authorList>
    </citation>
    <scope>NUCLEOTIDE SEQUENCE [LARGE SCALE GENOMIC DNA]</scope>
    <source>
        <strain evidence="3">G536</strain>
    </source>
</reference>
<keyword evidence="3" id="KW-1185">Reference proteome</keyword>
<accession>A0A553HLR6</accession>
<evidence type="ECO:0000313" key="3">
    <source>
        <dbReference type="Proteomes" id="UP000319160"/>
    </source>
</evidence>
<dbReference type="AlphaFoldDB" id="A0A553HLR6"/>
<evidence type="ECO:0000256" key="1">
    <source>
        <dbReference type="SAM" id="SignalP"/>
    </source>
</evidence>
<evidence type="ECO:0000313" key="2">
    <source>
        <dbReference type="EMBL" id="TRX88893.1"/>
    </source>
</evidence>
<dbReference type="Proteomes" id="UP000319160">
    <property type="component" value="Unassembled WGS sequence"/>
</dbReference>
<gene>
    <name evidence="2" type="ORF">FHL15_010236</name>
</gene>
<dbReference type="EMBL" id="VFLP01000078">
    <property type="protein sequence ID" value="TRX88893.1"/>
    <property type="molecule type" value="Genomic_DNA"/>
</dbReference>
<name>A0A553HLR6_9PEZI</name>
<proteinExistence type="predicted"/>
<comment type="caution">
    <text evidence="2">The sequence shown here is derived from an EMBL/GenBank/DDBJ whole genome shotgun (WGS) entry which is preliminary data.</text>
</comment>
<keyword evidence="1" id="KW-0732">Signal</keyword>
<protein>
    <recommendedName>
        <fullName evidence="4">Ricin B lectin domain-containing protein</fullName>
    </recommendedName>
</protein>
<feature type="chain" id="PRO_5021725485" description="Ricin B lectin domain-containing protein" evidence="1">
    <location>
        <begin position="21"/>
        <end position="140"/>
    </location>
</feature>
<feature type="signal peptide" evidence="1">
    <location>
        <begin position="1"/>
        <end position="20"/>
    </location>
</feature>
<organism evidence="2 3">
    <name type="scientific">Xylaria flabelliformis</name>
    <dbReference type="NCBI Taxonomy" id="2512241"/>
    <lineage>
        <taxon>Eukaryota</taxon>
        <taxon>Fungi</taxon>
        <taxon>Dikarya</taxon>
        <taxon>Ascomycota</taxon>
        <taxon>Pezizomycotina</taxon>
        <taxon>Sordariomycetes</taxon>
        <taxon>Xylariomycetidae</taxon>
        <taxon>Xylariales</taxon>
        <taxon>Xylariaceae</taxon>
        <taxon>Xylaria</taxon>
    </lineage>
</organism>
<dbReference type="OrthoDB" id="4825549at2759"/>
<sequence>MQFSTLFFIVGATALNGVYAGCYTSGTGWGAGKGLAEQAIDELCDPSKHNGFKMEDFGPGQTKADCVQLSGNKKADFQVNWGGQGCLNLAQGDCVLRFKNEINGCGQGGSTTTADWTFTSDPNDGTCDPVAKRTSVKFRA</sequence>